<dbReference type="Proteomes" id="UP000294299">
    <property type="component" value="Chromosome NFRAN"/>
</dbReference>
<dbReference type="KEGG" id="nfn:NFRAN_0937"/>
<keyword evidence="2" id="KW-1185">Reference proteome</keyword>
<dbReference type="AlphaFoldDB" id="A0A484I6B1"/>
<reference evidence="1 2" key="1">
    <citation type="submission" date="2019-02" db="EMBL/GenBank/DDBJ databases">
        <authorList>
            <person name="Lehtovirta-Morley E L."/>
        </authorList>
    </citation>
    <scope>NUCLEOTIDE SEQUENCE [LARGE SCALE GENOMIC DNA]</scope>
    <source>
        <strain evidence="1">NFRAN1</strain>
    </source>
</reference>
<dbReference type="EMBL" id="LR216287">
    <property type="protein sequence ID" value="VFJ13259.1"/>
    <property type="molecule type" value="Genomic_DNA"/>
</dbReference>
<organism evidence="1 2">
    <name type="scientific">Candidatus Nitrosocosmicus franklandianus</name>
    <dbReference type="NCBI Taxonomy" id="1798806"/>
    <lineage>
        <taxon>Archaea</taxon>
        <taxon>Nitrososphaerota</taxon>
        <taxon>Nitrososphaeria</taxon>
        <taxon>Nitrososphaerales</taxon>
        <taxon>Nitrososphaeraceae</taxon>
        <taxon>Candidatus Nitrosocosmicus</taxon>
    </lineage>
</organism>
<sequence length="72" mass="8323">MSGITFAVVGLFVTDRETDIDPNLDSFSDMAMKYPLSKLRILSMNFLPREFENISMGLEVDIIYNVRQSYYC</sequence>
<evidence type="ECO:0000313" key="2">
    <source>
        <dbReference type="Proteomes" id="UP000294299"/>
    </source>
</evidence>
<accession>A0A484I6B1</accession>
<protein>
    <submittedName>
        <fullName evidence="1">Uncharacterized protein</fullName>
    </submittedName>
</protein>
<evidence type="ECO:0000313" key="1">
    <source>
        <dbReference type="EMBL" id="VFJ13259.1"/>
    </source>
</evidence>
<name>A0A484I6B1_9ARCH</name>
<proteinExistence type="predicted"/>
<gene>
    <name evidence="1" type="ORF">NFRAN_0937</name>
</gene>